<dbReference type="PANTHER" id="PTHR33096:SF1">
    <property type="entry name" value="CXC1-LIKE CYSTEINE CLUSTER ASSOCIATED WITH KDZ TRANSPOSASES DOMAIN-CONTAINING PROTEIN"/>
    <property type="match status" value="1"/>
</dbReference>
<accession>A0A9P5ZFD2</accession>
<evidence type="ECO:0000313" key="2">
    <source>
        <dbReference type="EMBL" id="KAF9487053.1"/>
    </source>
</evidence>
<dbReference type="Pfam" id="PF18803">
    <property type="entry name" value="CxC2"/>
    <property type="match status" value="1"/>
</dbReference>
<proteinExistence type="predicted"/>
<keyword evidence="3" id="KW-1185">Reference proteome</keyword>
<dbReference type="InterPro" id="IPR040521">
    <property type="entry name" value="KDZ"/>
</dbReference>
<dbReference type="PANTHER" id="PTHR33096">
    <property type="entry name" value="CXC2 DOMAIN-CONTAINING PROTEIN"/>
    <property type="match status" value="1"/>
</dbReference>
<evidence type="ECO:0000259" key="1">
    <source>
        <dbReference type="Pfam" id="PF18803"/>
    </source>
</evidence>
<feature type="domain" description="CxC2-like cysteine cluster KDZ transposase-associated" evidence="1">
    <location>
        <begin position="77"/>
        <end position="169"/>
    </location>
</feature>
<dbReference type="Pfam" id="PF18758">
    <property type="entry name" value="KDZ"/>
    <property type="match status" value="1"/>
</dbReference>
<name>A0A9P5ZFD2_PLEER</name>
<protein>
    <recommendedName>
        <fullName evidence="1">CxC2-like cysteine cluster KDZ transposase-associated domain-containing protein</fullName>
    </recommendedName>
</protein>
<sequence>MEFLWLEGQTEEARQSACVRCEGLEEPRPGDMTPLFRCQECFGGDNLCLGCCLDRHHAQPLHVVEKWNGLFFEKTSLMTMGMRVQLGHGSGKCSNPMLAPKSFTVLHTNGIHLVAVDYFLRASWYPMTVHYPATCATLQLLRHFHGLSLCSKVSAHEYYLNMERMTDNVRVVLPKAHTGRGNVEGGIDATGTGDLAIQCLACPQLGVNLPANWRSSEPALRHVNHNIFLYTLFVSVDANFCLKNHLRSKEHPTPGLHTGHVYFIPQDSYNEHILKHVSQADISSCSGFSALSHTDSKSNMGLRYTGVGMCVCMHHEMIRPSGVGNLQKGEQYCNMDFIVLSAISGTPVQSLMVIYNIACQCKVNFAKRMVELPPHLHIPSSVTLDFAIPKCHCPAHQTECQTPHSLNLKPGAGRTDGEGIERDWSMINPAANSTKEMAPGTRHDTLDDLFGYHNWQKTVGLDQSEHIIKLRLVEEERQEEQLSLTDRVETMVGFLTNALVLEESQYVVSYNSITAELMAS</sequence>
<comment type="caution">
    <text evidence="2">The sequence shown here is derived from an EMBL/GenBank/DDBJ whole genome shotgun (WGS) entry which is preliminary data.</text>
</comment>
<organism evidence="2 3">
    <name type="scientific">Pleurotus eryngii</name>
    <name type="common">Boletus of the steppes</name>
    <dbReference type="NCBI Taxonomy" id="5323"/>
    <lineage>
        <taxon>Eukaryota</taxon>
        <taxon>Fungi</taxon>
        <taxon>Dikarya</taxon>
        <taxon>Basidiomycota</taxon>
        <taxon>Agaricomycotina</taxon>
        <taxon>Agaricomycetes</taxon>
        <taxon>Agaricomycetidae</taxon>
        <taxon>Agaricales</taxon>
        <taxon>Pleurotineae</taxon>
        <taxon>Pleurotaceae</taxon>
        <taxon>Pleurotus</taxon>
    </lineage>
</organism>
<dbReference type="OrthoDB" id="3214502at2759"/>
<dbReference type="EMBL" id="MU154829">
    <property type="protein sequence ID" value="KAF9487053.1"/>
    <property type="molecule type" value="Genomic_DNA"/>
</dbReference>
<reference evidence="2" key="1">
    <citation type="submission" date="2020-11" db="EMBL/GenBank/DDBJ databases">
        <authorList>
            <consortium name="DOE Joint Genome Institute"/>
            <person name="Ahrendt S."/>
            <person name="Riley R."/>
            <person name="Andreopoulos W."/>
            <person name="Labutti K."/>
            <person name="Pangilinan J."/>
            <person name="Ruiz-Duenas F.J."/>
            <person name="Barrasa J.M."/>
            <person name="Sanchez-Garcia M."/>
            <person name="Camarero S."/>
            <person name="Miyauchi S."/>
            <person name="Serrano A."/>
            <person name="Linde D."/>
            <person name="Babiker R."/>
            <person name="Drula E."/>
            <person name="Ayuso-Fernandez I."/>
            <person name="Pacheco R."/>
            <person name="Padilla G."/>
            <person name="Ferreira P."/>
            <person name="Barriuso J."/>
            <person name="Kellner H."/>
            <person name="Castanera R."/>
            <person name="Alfaro M."/>
            <person name="Ramirez L."/>
            <person name="Pisabarro A.G."/>
            <person name="Kuo A."/>
            <person name="Tritt A."/>
            <person name="Lipzen A."/>
            <person name="He G."/>
            <person name="Yan M."/>
            <person name="Ng V."/>
            <person name="Cullen D."/>
            <person name="Martin F."/>
            <person name="Rosso M.-N."/>
            <person name="Henrissat B."/>
            <person name="Hibbett D."/>
            <person name="Martinez A.T."/>
            <person name="Grigoriev I.V."/>
        </authorList>
    </citation>
    <scope>NUCLEOTIDE SEQUENCE</scope>
    <source>
        <strain evidence="2">ATCC 90797</strain>
    </source>
</reference>
<evidence type="ECO:0000313" key="3">
    <source>
        <dbReference type="Proteomes" id="UP000807025"/>
    </source>
</evidence>
<dbReference type="Proteomes" id="UP000807025">
    <property type="component" value="Unassembled WGS sequence"/>
</dbReference>
<gene>
    <name evidence="2" type="ORF">BDN71DRAFT_1485387</name>
</gene>
<dbReference type="InterPro" id="IPR041457">
    <property type="entry name" value="CxC2_KDZ-assoc"/>
</dbReference>
<dbReference type="AlphaFoldDB" id="A0A9P5ZFD2"/>